<evidence type="ECO:0000256" key="10">
    <source>
        <dbReference type="ARBA" id="ARBA00023273"/>
    </source>
</evidence>
<dbReference type="SMART" id="SM00326">
    <property type="entry name" value="SH3"/>
    <property type="match status" value="1"/>
</dbReference>
<reference evidence="15 16" key="1">
    <citation type="submission" date="2024-02" db="EMBL/GenBank/DDBJ databases">
        <authorList>
            <person name="Daric V."/>
            <person name="Darras S."/>
        </authorList>
    </citation>
    <scope>NUCLEOTIDE SEQUENCE [LARGE SCALE GENOMIC DNA]</scope>
</reference>
<dbReference type="EMBL" id="CAWYQH010000001">
    <property type="protein sequence ID" value="CAK8672333.1"/>
    <property type="molecule type" value="Genomic_DNA"/>
</dbReference>
<evidence type="ECO:0000256" key="12">
    <source>
        <dbReference type="SAM" id="MobiDB-lite"/>
    </source>
</evidence>
<sequence length="486" mass="51520">MAELQMLLEQEIPGGRKALIDSHNNLQKVASYCAQHYIDEPNKKNALEETKNFTTQSLASVAYQINTLASNMLQMLDIQTTQLASMDSAINNIAQTVDIHKEKVARREIGLLTTNKIITRSHQIVAPSTPDRAVKYVRKPIDYTELDDVGHGVKLNAQPNTGTARRPSAAKKSPTSSVDGGSKRDSLKSNVSVNYGTLRAVKGPTVPQDYNQSRRLPPMFRTRTNSNSSSGSGTASQNSSLGYIPGIGSAPLGATLTAPQAPVNAPPPPPTVPSSPPNQSMPPPPSMMSPQMAPPPPPPPPVVAPVPSASTDSSGGYSTPNLGFDGRPPAVGGTAETYASTSVMDLPPPPPSNFMTSSHPPYMGAVGRNPSLPTTGFAARVAGSEGTSIAPPPVDVLPPPPSMGGDFPLPYNGDAALRSDPDWAPSNYIEKMVVIYDYSAENADELNLREDQEVYVVKKNDDGWYEGVLDGVTGLFPGNYAEPVTS</sequence>
<evidence type="ECO:0000256" key="2">
    <source>
        <dbReference type="ARBA" id="ARBA00004486"/>
    </source>
</evidence>
<dbReference type="Pfam" id="PF07815">
    <property type="entry name" value="Abi_HHR"/>
    <property type="match status" value="1"/>
</dbReference>
<dbReference type="Gene3D" id="6.10.140.1620">
    <property type="match status" value="1"/>
</dbReference>
<comment type="subcellular location">
    <subcellularLocation>
        <location evidence="2">Cell projection</location>
        <location evidence="2">Filopodium</location>
    </subcellularLocation>
    <subcellularLocation>
        <location evidence="3">Cell projection</location>
        <location evidence="3">Lamellipodium</location>
    </subcellularLocation>
    <subcellularLocation>
        <location evidence="1">Cytoplasm</location>
        <location evidence="1">Cytoskeleton</location>
    </subcellularLocation>
</comment>
<evidence type="ECO:0000256" key="7">
    <source>
        <dbReference type="ARBA" id="ARBA00022553"/>
    </source>
</evidence>
<keyword evidence="5 11" id="KW-0728">SH3 domain</keyword>
<feature type="compositionally biased region" description="Low complexity" evidence="12">
    <location>
        <begin position="221"/>
        <end position="240"/>
    </location>
</feature>
<dbReference type="PANTHER" id="PTHR10460:SF0">
    <property type="entry name" value="ABELSON INTERACTING PROTEIN, ISOFORM D"/>
    <property type="match status" value="1"/>
</dbReference>
<evidence type="ECO:0000256" key="11">
    <source>
        <dbReference type="PROSITE-ProRule" id="PRU00192"/>
    </source>
</evidence>
<evidence type="ECO:0000256" key="4">
    <source>
        <dbReference type="ARBA" id="ARBA00010020"/>
    </source>
</evidence>
<feature type="domain" description="SH3" evidence="13">
    <location>
        <begin position="427"/>
        <end position="486"/>
    </location>
</feature>
<comment type="caution">
    <text evidence="15">The sequence shown here is derived from an EMBL/GenBank/DDBJ whole genome shotgun (WGS) entry which is preliminary data.</text>
</comment>
<dbReference type="InterPro" id="IPR012849">
    <property type="entry name" value="Abl-interactor_HHR_dom"/>
</dbReference>
<evidence type="ECO:0000313" key="16">
    <source>
        <dbReference type="Proteomes" id="UP001642483"/>
    </source>
</evidence>
<evidence type="ECO:0000313" key="15">
    <source>
        <dbReference type="EMBL" id="CAK8672333.1"/>
    </source>
</evidence>
<dbReference type="PROSITE" id="PS50002">
    <property type="entry name" value="SH3"/>
    <property type="match status" value="1"/>
</dbReference>
<dbReference type="InterPro" id="IPR001452">
    <property type="entry name" value="SH3_domain"/>
</dbReference>
<gene>
    <name evidence="15" type="ORF">CVLEPA_LOCUS1292</name>
</gene>
<dbReference type="Gene3D" id="2.30.30.40">
    <property type="entry name" value="SH3 Domains"/>
    <property type="match status" value="1"/>
</dbReference>
<evidence type="ECO:0000256" key="5">
    <source>
        <dbReference type="ARBA" id="ARBA00022443"/>
    </source>
</evidence>
<keyword evidence="7" id="KW-0597">Phosphoprotein</keyword>
<keyword evidence="8" id="KW-0175">Coiled coil</keyword>
<dbReference type="PROSITE" id="PS50192">
    <property type="entry name" value="T_SNARE"/>
    <property type="match status" value="1"/>
</dbReference>
<feature type="domain" description="T-SNARE coiled-coil homology" evidence="14">
    <location>
        <begin position="45"/>
        <end position="107"/>
    </location>
</feature>
<feature type="compositionally biased region" description="Polar residues" evidence="12">
    <location>
        <begin position="311"/>
        <end position="321"/>
    </location>
</feature>
<dbReference type="InterPro" id="IPR000727">
    <property type="entry name" value="T_SNARE_dom"/>
</dbReference>
<evidence type="ECO:0000259" key="13">
    <source>
        <dbReference type="PROSITE" id="PS50002"/>
    </source>
</evidence>
<protein>
    <recommendedName>
        <fullName evidence="17">Abl interactor 1</fullName>
    </recommendedName>
</protein>
<evidence type="ECO:0000259" key="14">
    <source>
        <dbReference type="PROSITE" id="PS50192"/>
    </source>
</evidence>
<dbReference type="InterPro" id="IPR028455">
    <property type="entry name" value="ABI3_SH3"/>
</dbReference>
<feature type="region of interest" description="Disordered" evidence="12">
    <location>
        <begin position="152"/>
        <end position="334"/>
    </location>
</feature>
<dbReference type="Pfam" id="PF00018">
    <property type="entry name" value="SH3_1"/>
    <property type="match status" value="1"/>
</dbReference>
<dbReference type="PANTHER" id="PTHR10460">
    <property type="entry name" value="ABL INTERACTOR FAMILY MEMBER"/>
    <property type="match status" value="1"/>
</dbReference>
<evidence type="ECO:0000256" key="9">
    <source>
        <dbReference type="ARBA" id="ARBA00023212"/>
    </source>
</evidence>
<keyword evidence="9" id="KW-0206">Cytoskeleton</keyword>
<dbReference type="PRINTS" id="PR00452">
    <property type="entry name" value="SH3DOMAIN"/>
</dbReference>
<evidence type="ECO:0000256" key="6">
    <source>
        <dbReference type="ARBA" id="ARBA00022490"/>
    </source>
</evidence>
<dbReference type="InterPro" id="IPR036028">
    <property type="entry name" value="SH3-like_dom_sf"/>
</dbReference>
<evidence type="ECO:0000256" key="8">
    <source>
        <dbReference type="ARBA" id="ARBA00023054"/>
    </source>
</evidence>
<dbReference type="SUPFAM" id="SSF50044">
    <property type="entry name" value="SH3-domain"/>
    <property type="match status" value="1"/>
</dbReference>
<dbReference type="InterPro" id="IPR028457">
    <property type="entry name" value="ABI"/>
</dbReference>
<feature type="compositionally biased region" description="Pro residues" evidence="12">
    <location>
        <begin position="264"/>
        <end position="304"/>
    </location>
</feature>
<evidence type="ECO:0000256" key="3">
    <source>
        <dbReference type="ARBA" id="ARBA00004510"/>
    </source>
</evidence>
<organism evidence="15 16">
    <name type="scientific">Clavelina lepadiformis</name>
    <name type="common">Light-bulb sea squirt</name>
    <name type="synonym">Ascidia lepadiformis</name>
    <dbReference type="NCBI Taxonomy" id="159417"/>
    <lineage>
        <taxon>Eukaryota</taxon>
        <taxon>Metazoa</taxon>
        <taxon>Chordata</taxon>
        <taxon>Tunicata</taxon>
        <taxon>Ascidiacea</taxon>
        <taxon>Aplousobranchia</taxon>
        <taxon>Clavelinidae</taxon>
        <taxon>Clavelina</taxon>
    </lineage>
</organism>
<keyword evidence="6" id="KW-0963">Cytoplasm</keyword>
<evidence type="ECO:0008006" key="17">
    <source>
        <dbReference type="Google" id="ProtNLM"/>
    </source>
</evidence>
<keyword evidence="16" id="KW-1185">Reference proteome</keyword>
<dbReference type="Proteomes" id="UP001642483">
    <property type="component" value="Unassembled WGS sequence"/>
</dbReference>
<proteinExistence type="inferred from homology"/>
<name>A0ABP0F2W3_CLALP</name>
<keyword evidence="10" id="KW-0966">Cell projection</keyword>
<accession>A0ABP0F2W3</accession>
<comment type="similarity">
    <text evidence="4">Belongs to the ABI family.</text>
</comment>
<dbReference type="CDD" id="cd11826">
    <property type="entry name" value="SH3_Abi"/>
    <property type="match status" value="1"/>
</dbReference>
<evidence type="ECO:0000256" key="1">
    <source>
        <dbReference type="ARBA" id="ARBA00004245"/>
    </source>
</evidence>